<reference evidence="11" key="1">
    <citation type="submission" date="2023-07" db="EMBL/GenBank/DDBJ databases">
        <title>30 novel species of actinomycetes from the DSMZ collection.</title>
        <authorList>
            <person name="Nouioui I."/>
        </authorList>
    </citation>
    <scope>NUCLEOTIDE SEQUENCE [LARGE SCALE GENOMIC DNA]</scope>
    <source>
        <strain evidence="11">DSM 45834</strain>
    </source>
</reference>
<keyword evidence="5 8" id="KW-1133">Transmembrane helix</keyword>
<evidence type="ECO:0000256" key="8">
    <source>
        <dbReference type="SAM" id="Phobius"/>
    </source>
</evidence>
<evidence type="ECO:0000313" key="11">
    <source>
        <dbReference type="Proteomes" id="UP001183202"/>
    </source>
</evidence>
<dbReference type="PIRSF" id="PIRSF006060">
    <property type="entry name" value="AA_transporter"/>
    <property type="match status" value="1"/>
</dbReference>
<keyword evidence="3 8" id="KW-0812">Transmembrane</keyword>
<feature type="region of interest" description="Disordered" evidence="7">
    <location>
        <begin position="487"/>
        <end position="538"/>
    </location>
</feature>
<dbReference type="RefSeq" id="WP_311556880.1">
    <property type="nucleotide sequence ID" value="NZ_JAVREJ010000009.1"/>
</dbReference>
<evidence type="ECO:0000256" key="1">
    <source>
        <dbReference type="ARBA" id="ARBA00004141"/>
    </source>
</evidence>
<feature type="transmembrane region" description="Helical" evidence="8">
    <location>
        <begin position="451"/>
        <end position="472"/>
    </location>
</feature>
<dbReference type="Proteomes" id="UP001183202">
    <property type="component" value="Unassembled WGS sequence"/>
</dbReference>
<feature type="transmembrane region" description="Helical" evidence="8">
    <location>
        <begin position="107"/>
        <end position="129"/>
    </location>
</feature>
<organism evidence="10 11">
    <name type="scientific">Pseudonocardia charpentierae</name>
    <dbReference type="NCBI Taxonomy" id="3075545"/>
    <lineage>
        <taxon>Bacteria</taxon>
        <taxon>Bacillati</taxon>
        <taxon>Actinomycetota</taxon>
        <taxon>Actinomycetes</taxon>
        <taxon>Pseudonocardiales</taxon>
        <taxon>Pseudonocardiaceae</taxon>
        <taxon>Pseudonocardia</taxon>
    </lineage>
</organism>
<evidence type="ECO:0000256" key="3">
    <source>
        <dbReference type="ARBA" id="ARBA00022692"/>
    </source>
</evidence>
<dbReference type="EMBL" id="JAVREJ010000009">
    <property type="protein sequence ID" value="MDT0350859.1"/>
    <property type="molecule type" value="Genomic_DNA"/>
</dbReference>
<feature type="transmembrane region" description="Helical" evidence="8">
    <location>
        <begin position="418"/>
        <end position="439"/>
    </location>
</feature>
<feature type="transmembrane region" description="Helical" evidence="8">
    <location>
        <begin position="346"/>
        <end position="368"/>
    </location>
</feature>
<evidence type="ECO:0000259" key="9">
    <source>
        <dbReference type="Pfam" id="PF00324"/>
    </source>
</evidence>
<protein>
    <submittedName>
        <fullName evidence="10">Amino acid permease</fullName>
    </submittedName>
</protein>
<feature type="transmembrane region" description="Helical" evidence="8">
    <location>
        <begin position="27"/>
        <end position="46"/>
    </location>
</feature>
<evidence type="ECO:0000256" key="7">
    <source>
        <dbReference type="SAM" id="MobiDB-lite"/>
    </source>
</evidence>
<sequence length="538" mass="58175">MTQTEAPRNSLDAEQAGYKQSLGRRHVQMIAIGGAIGTGLFLGSASRLHNNGPALLFTYAFVGVIAYFLMRALGELVLHRATSGAFVSYMREFYGEKWAFVTGWMYWLNWALTGIAELSAVGLYVQYWFPLMPTWATVLIALAVVLVVNLLSARAFGEFEFWAAIAKVGAIVIFLVVGLVVVIGGFSIGGHEAGFHNLWSNPGGFWPSSGDFNWYGPILAMSGVVFAYAAIEMVGVAAGEMEDAKTEVPKAVNAVIMRIAVFYCGSILLLVSMLPTSEYKSGTSPFVTVFERLGLTWMTTAIQVVLIIAALSSLNAGLYSTGRVLRSLGMSKQAPPFTLKMSSQGVPWAGIVMTSVVYVFGSLLNFFAPDAFEIALEAAAIGVIFTWGTIFVCQIRLRQLSDRGVIPPSTFQMPGSPYTSYIGLAFLALVVVGMGISGWQSSPYLSHKVNFLVVVFGIPLIALALAIGWRVVKPKVVENTGDRLKPVWSDDGPTYGEGVGPDDLDVAEHDPVTKGRDSEDLNDDGSFVRRDDDGKDSR</sequence>
<keyword evidence="11" id="KW-1185">Reference proteome</keyword>
<keyword evidence="4" id="KW-0029">Amino-acid transport</keyword>
<feature type="compositionally biased region" description="Basic and acidic residues" evidence="7">
    <location>
        <begin position="526"/>
        <end position="538"/>
    </location>
</feature>
<dbReference type="PANTHER" id="PTHR43495:SF1">
    <property type="entry name" value="L-ASPARAGINE PERMEASE"/>
    <property type="match status" value="1"/>
</dbReference>
<accession>A0ABU2NE02</accession>
<keyword evidence="6 8" id="KW-0472">Membrane</keyword>
<feature type="transmembrane region" description="Helical" evidence="8">
    <location>
        <begin position="52"/>
        <end position="70"/>
    </location>
</feature>
<feature type="transmembrane region" description="Helical" evidence="8">
    <location>
        <begin position="294"/>
        <end position="325"/>
    </location>
</feature>
<feature type="transmembrane region" description="Helical" evidence="8">
    <location>
        <begin position="168"/>
        <end position="189"/>
    </location>
</feature>
<feature type="domain" description="Amino acid permease/ SLC12A" evidence="9">
    <location>
        <begin position="26"/>
        <end position="475"/>
    </location>
</feature>
<keyword evidence="2" id="KW-0813">Transport</keyword>
<gene>
    <name evidence="10" type="ORF">RM445_15105</name>
</gene>
<comment type="caution">
    <text evidence="10">The sequence shown here is derived from an EMBL/GenBank/DDBJ whole genome shotgun (WGS) entry which is preliminary data.</text>
</comment>
<evidence type="ECO:0000256" key="2">
    <source>
        <dbReference type="ARBA" id="ARBA00022448"/>
    </source>
</evidence>
<evidence type="ECO:0000256" key="5">
    <source>
        <dbReference type="ARBA" id="ARBA00022989"/>
    </source>
</evidence>
<proteinExistence type="predicted"/>
<dbReference type="PANTHER" id="PTHR43495">
    <property type="entry name" value="GABA PERMEASE"/>
    <property type="match status" value="1"/>
</dbReference>
<name>A0ABU2NE02_9PSEU</name>
<evidence type="ECO:0000313" key="10">
    <source>
        <dbReference type="EMBL" id="MDT0350859.1"/>
    </source>
</evidence>
<dbReference type="InterPro" id="IPR004841">
    <property type="entry name" value="AA-permease/SLC12A_dom"/>
</dbReference>
<feature type="transmembrane region" description="Helical" evidence="8">
    <location>
        <begin position="135"/>
        <end position="156"/>
    </location>
</feature>
<evidence type="ECO:0000256" key="4">
    <source>
        <dbReference type="ARBA" id="ARBA00022970"/>
    </source>
</evidence>
<dbReference type="Gene3D" id="1.20.1740.10">
    <property type="entry name" value="Amino acid/polyamine transporter I"/>
    <property type="match status" value="1"/>
</dbReference>
<feature type="transmembrane region" description="Helical" evidence="8">
    <location>
        <begin position="251"/>
        <end position="274"/>
    </location>
</feature>
<feature type="compositionally biased region" description="Basic and acidic residues" evidence="7">
    <location>
        <begin position="506"/>
        <end position="519"/>
    </location>
</feature>
<comment type="subcellular location">
    <subcellularLocation>
        <location evidence="1">Membrane</location>
        <topology evidence="1">Multi-pass membrane protein</topology>
    </subcellularLocation>
</comment>
<evidence type="ECO:0000256" key="6">
    <source>
        <dbReference type="ARBA" id="ARBA00023136"/>
    </source>
</evidence>
<feature type="transmembrane region" description="Helical" evidence="8">
    <location>
        <begin position="214"/>
        <end position="239"/>
    </location>
</feature>
<dbReference type="Pfam" id="PF00324">
    <property type="entry name" value="AA_permease"/>
    <property type="match status" value="1"/>
</dbReference>
<feature type="transmembrane region" description="Helical" evidence="8">
    <location>
        <begin position="374"/>
        <end position="397"/>
    </location>
</feature>